<dbReference type="Pfam" id="PF00078">
    <property type="entry name" value="RVT_1"/>
    <property type="match status" value="1"/>
</dbReference>
<dbReference type="FunFam" id="3.30.70.270:FF:000020">
    <property type="entry name" value="Transposon Tf2-6 polyprotein-like Protein"/>
    <property type="match status" value="1"/>
</dbReference>
<gene>
    <name evidence="2" type="ORF">HRI_002045200</name>
</gene>
<dbReference type="PROSITE" id="PS50878">
    <property type="entry name" value="RT_POL"/>
    <property type="match status" value="1"/>
</dbReference>
<evidence type="ECO:0000313" key="2">
    <source>
        <dbReference type="EMBL" id="GMI83759.1"/>
    </source>
</evidence>
<protein>
    <recommendedName>
        <fullName evidence="1">Reverse transcriptase domain-containing protein</fullName>
    </recommendedName>
</protein>
<dbReference type="InterPro" id="IPR043502">
    <property type="entry name" value="DNA/RNA_pol_sf"/>
</dbReference>
<reference evidence="2" key="1">
    <citation type="submission" date="2023-05" db="EMBL/GenBank/DDBJ databases">
        <title>Genome and transcriptome analyses reveal genes involved in the formation of fine ridges on petal epidermal cells in Hibiscus trionum.</title>
        <authorList>
            <person name="Koshimizu S."/>
            <person name="Masuda S."/>
            <person name="Ishii T."/>
            <person name="Shirasu K."/>
            <person name="Hoshino A."/>
            <person name="Arita M."/>
        </authorList>
    </citation>
    <scope>NUCLEOTIDE SEQUENCE</scope>
    <source>
        <strain evidence="2">Hamamatsu line</strain>
    </source>
</reference>
<organism evidence="2 3">
    <name type="scientific">Hibiscus trionum</name>
    <name type="common">Flower of an hour</name>
    <dbReference type="NCBI Taxonomy" id="183268"/>
    <lineage>
        <taxon>Eukaryota</taxon>
        <taxon>Viridiplantae</taxon>
        <taxon>Streptophyta</taxon>
        <taxon>Embryophyta</taxon>
        <taxon>Tracheophyta</taxon>
        <taxon>Spermatophyta</taxon>
        <taxon>Magnoliopsida</taxon>
        <taxon>eudicotyledons</taxon>
        <taxon>Gunneridae</taxon>
        <taxon>Pentapetalae</taxon>
        <taxon>rosids</taxon>
        <taxon>malvids</taxon>
        <taxon>Malvales</taxon>
        <taxon>Malvaceae</taxon>
        <taxon>Malvoideae</taxon>
        <taxon>Hibiscus</taxon>
    </lineage>
</organism>
<proteinExistence type="predicted"/>
<dbReference type="Pfam" id="PF17919">
    <property type="entry name" value="RT_RNaseH_2"/>
    <property type="match status" value="1"/>
</dbReference>
<accession>A0A9W7HT58</accession>
<dbReference type="Gene3D" id="3.10.10.10">
    <property type="entry name" value="HIV Type 1 Reverse Transcriptase, subunit A, domain 1"/>
    <property type="match status" value="1"/>
</dbReference>
<dbReference type="SUPFAM" id="SSF56672">
    <property type="entry name" value="DNA/RNA polymerases"/>
    <property type="match status" value="1"/>
</dbReference>
<dbReference type="Gene3D" id="3.30.70.270">
    <property type="match status" value="2"/>
</dbReference>
<comment type="caution">
    <text evidence="2">The sequence shown here is derived from an EMBL/GenBank/DDBJ whole genome shotgun (WGS) entry which is preliminary data.</text>
</comment>
<dbReference type="EMBL" id="BSYR01000019">
    <property type="protein sequence ID" value="GMI83759.1"/>
    <property type="molecule type" value="Genomic_DNA"/>
</dbReference>
<dbReference type="CDD" id="cd01647">
    <property type="entry name" value="RT_LTR"/>
    <property type="match status" value="1"/>
</dbReference>
<sequence length="421" mass="48485">MNFEQQGETKSLVGLHPRPVREIKAKTCLKMLKAIAGPCTACLVMDSQFDMHLRKEKNSKDLQQLLGEFEDVFKDPKGLPPIRGQEHKIPLLDEQVAVKIPPYRYPIYQKDAIEKMTKELLDIGVIRDSNSSFASPVVMVKKKDGSWRMYMDYKRLNQLTVKDKFPMPIIEELLDELGEAKFFSKLDLRSGYHQIRMWEPDIAKTAFKTHEGHYEFLVMPFDLTNASATFQSLMNRVFKHLLRMSVLVFLDDILVYSKGWEDHMRHLKEVLELPRIHCLFAKQSKFCFGAEQVEYLGYVISNGHIFMEHDKVQCISNWPTPTSVKELRGFLGLSGYYRRFIKGYGIMAKPLTDQLKKGAWKWGEEQQQDFESLRKSVHIAPVLALSDFNAEFTVEVDASALGVGAMLVQKGRLMAFFSKGL</sequence>
<dbReference type="PANTHER" id="PTHR24559:SF450">
    <property type="entry name" value="RNA-DIRECTED DNA POLYMERASE HOMOLOG"/>
    <property type="match status" value="1"/>
</dbReference>
<dbReference type="InterPro" id="IPR053134">
    <property type="entry name" value="RNA-dir_DNA_polymerase"/>
</dbReference>
<dbReference type="OrthoDB" id="1002013at2759"/>
<dbReference type="PANTHER" id="PTHR24559">
    <property type="entry name" value="TRANSPOSON TY3-I GAG-POL POLYPROTEIN"/>
    <property type="match status" value="1"/>
</dbReference>
<keyword evidence="3" id="KW-1185">Reference proteome</keyword>
<dbReference type="AlphaFoldDB" id="A0A9W7HT58"/>
<name>A0A9W7HT58_HIBTR</name>
<dbReference type="InterPro" id="IPR041577">
    <property type="entry name" value="RT_RNaseH_2"/>
</dbReference>
<feature type="domain" description="Reverse transcriptase" evidence="1">
    <location>
        <begin position="121"/>
        <end position="300"/>
    </location>
</feature>
<evidence type="ECO:0000313" key="3">
    <source>
        <dbReference type="Proteomes" id="UP001165190"/>
    </source>
</evidence>
<dbReference type="Proteomes" id="UP001165190">
    <property type="component" value="Unassembled WGS sequence"/>
</dbReference>
<evidence type="ECO:0000259" key="1">
    <source>
        <dbReference type="PROSITE" id="PS50878"/>
    </source>
</evidence>
<dbReference type="InterPro" id="IPR000477">
    <property type="entry name" value="RT_dom"/>
</dbReference>
<dbReference type="InterPro" id="IPR043128">
    <property type="entry name" value="Rev_trsase/Diguanyl_cyclase"/>
</dbReference>